<keyword evidence="6" id="KW-0029">Amino-acid transport</keyword>
<keyword evidence="2" id="KW-0813">Transport</keyword>
<evidence type="ECO:0000256" key="8">
    <source>
        <dbReference type="ARBA" id="ARBA00023136"/>
    </source>
</evidence>
<sequence>MSIKFRKSVFGSTLLISGCCIGAGILGLPLVSFSSGFFLSLIPLIISWSYMYLSGLMLLEIYIGEKKNINLTGLLKKTLGDRGKIIGAGLFLFLFYSILTAYLNASSIIIQDSIKSIFKIDISQTFTLIINGLLLFFIILFKTRKIDFINRFLVFIMFFFYLCLVGLGSFQVNLENFITSHNVNTIIYAMPVFIVSFGYQNLIPTISHYLNYDIKSIKSAIFRGTILSLIVYLIWNFIILGMISNKSLSMTESNTIFITRLFKYSSPMIMFLINNFAFFAIITSLLTVSLSFVNFLSDSSESQKNRAFYTACTIIPPRYFFSYRSKHFPSCS</sequence>
<gene>
    <name evidence="10" type="ORF">LCGC14_1496710</name>
</gene>
<dbReference type="GO" id="GO:0005886">
    <property type="term" value="C:plasma membrane"/>
    <property type="evidence" value="ECO:0007669"/>
    <property type="project" value="UniProtKB-SubCell"/>
</dbReference>
<feature type="transmembrane region" description="Helical" evidence="9">
    <location>
        <begin position="122"/>
        <end position="140"/>
    </location>
</feature>
<feature type="transmembrane region" description="Helical" evidence="9">
    <location>
        <begin position="85"/>
        <end position="110"/>
    </location>
</feature>
<feature type="transmembrane region" description="Helical" evidence="9">
    <location>
        <begin position="269"/>
        <end position="296"/>
    </location>
</feature>
<keyword evidence="5 9" id="KW-0812">Transmembrane</keyword>
<evidence type="ECO:0000256" key="5">
    <source>
        <dbReference type="ARBA" id="ARBA00022692"/>
    </source>
</evidence>
<proteinExistence type="predicted"/>
<evidence type="ECO:0000256" key="3">
    <source>
        <dbReference type="ARBA" id="ARBA00022475"/>
    </source>
</evidence>
<comment type="caution">
    <text evidence="10">The sequence shown here is derived from an EMBL/GenBank/DDBJ whole genome shotgun (WGS) entry which is preliminary data.</text>
</comment>
<organism evidence="10">
    <name type="scientific">marine sediment metagenome</name>
    <dbReference type="NCBI Taxonomy" id="412755"/>
    <lineage>
        <taxon>unclassified sequences</taxon>
        <taxon>metagenomes</taxon>
        <taxon>ecological metagenomes</taxon>
    </lineage>
</organism>
<reference evidence="10" key="1">
    <citation type="journal article" date="2015" name="Nature">
        <title>Complex archaea that bridge the gap between prokaryotes and eukaryotes.</title>
        <authorList>
            <person name="Spang A."/>
            <person name="Saw J.H."/>
            <person name="Jorgensen S.L."/>
            <person name="Zaremba-Niedzwiedzka K."/>
            <person name="Martijn J."/>
            <person name="Lind A.E."/>
            <person name="van Eijk R."/>
            <person name="Schleper C."/>
            <person name="Guy L."/>
            <person name="Ettema T.J."/>
        </authorList>
    </citation>
    <scope>NUCLEOTIDE SEQUENCE</scope>
</reference>
<protein>
    <recommendedName>
        <fullName evidence="11">Amino acid transporter transmembrane domain-containing protein</fullName>
    </recommendedName>
</protein>
<dbReference type="AlphaFoldDB" id="A0A0F9J587"/>
<evidence type="ECO:0000256" key="6">
    <source>
        <dbReference type="ARBA" id="ARBA00022970"/>
    </source>
</evidence>
<dbReference type="PROSITE" id="PS51257">
    <property type="entry name" value="PROKAR_LIPOPROTEIN"/>
    <property type="match status" value="1"/>
</dbReference>
<keyword evidence="8 9" id="KW-0472">Membrane</keyword>
<comment type="subcellular location">
    <subcellularLocation>
        <location evidence="1">Cell inner membrane</location>
        <topology evidence="1">Multi-pass membrane protein</topology>
    </subcellularLocation>
</comment>
<dbReference type="GO" id="GO:0015173">
    <property type="term" value="F:aromatic amino acid transmembrane transporter activity"/>
    <property type="evidence" value="ECO:0007669"/>
    <property type="project" value="InterPro"/>
</dbReference>
<accession>A0A0F9J587</accession>
<feature type="transmembrane region" description="Helical" evidence="9">
    <location>
        <begin position="12"/>
        <end position="31"/>
    </location>
</feature>
<evidence type="ECO:0000256" key="7">
    <source>
        <dbReference type="ARBA" id="ARBA00022989"/>
    </source>
</evidence>
<dbReference type="GO" id="GO:0003333">
    <property type="term" value="P:amino acid transmembrane transport"/>
    <property type="evidence" value="ECO:0007669"/>
    <property type="project" value="InterPro"/>
</dbReference>
<feature type="transmembrane region" description="Helical" evidence="9">
    <location>
        <begin position="220"/>
        <end position="243"/>
    </location>
</feature>
<dbReference type="PANTHER" id="PTHR46997">
    <property type="entry name" value="LOW AFFINITY TRYPTOPHAN PERMEASE-RELATED"/>
    <property type="match status" value="1"/>
</dbReference>
<feature type="transmembrane region" description="Helical" evidence="9">
    <location>
        <begin position="152"/>
        <end position="172"/>
    </location>
</feature>
<evidence type="ECO:0000313" key="10">
    <source>
        <dbReference type="EMBL" id="KKM64899.1"/>
    </source>
</evidence>
<evidence type="ECO:0008006" key="11">
    <source>
        <dbReference type="Google" id="ProtNLM"/>
    </source>
</evidence>
<keyword evidence="3" id="KW-1003">Cell membrane</keyword>
<dbReference type="Pfam" id="PF03222">
    <property type="entry name" value="Trp_Tyr_perm"/>
    <property type="match status" value="1"/>
</dbReference>
<dbReference type="Gene3D" id="1.20.1740.10">
    <property type="entry name" value="Amino acid/polyamine transporter I"/>
    <property type="match status" value="1"/>
</dbReference>
<name>A0A0F9J587_9ZZZZ</name>
<evidence type="ECO:0000256" key="9">
    <source>
        <dbReference type="SAM" id="Phobius"/>
    </source>
</evidence>
<keyword evidence="7 9" id="KW-1133">Transmembrane helix</keyword>
<keyword evidence="4" id="KW-0997">Cell inner membrane</keyword>
<evidence type="ECO:0000256" key="1">
    <source>
        <dbReference type="ARBA" id="ARBA00004429"/>
    </source>
</evidence>
<dbReference type="PANTHER" id="PTHR46997:SF2">
    <property type="entry name" value="TYROSINE-SPECIFIC TRANSPORT SYSTEM"/>
    <property type="match status" value="1"/>
</dbReference>
<evidence type="ECO:0000256" key="4">
    <source>
        <dbReference type="ARBA" id="ARBA00022519"/>
    </source>
</evidence>
<dbReference type="InterPro" id="IPR018227">
    <property type="entry name" value="Amino_acid_transport_2"/>
</dbReference>
<feature type="transmembrane region" description="Helical" evidence="9">
    <location>
        <begin position="178"/>
        <end position="199"/>
    </location>
</feature>
<dbReference type="EMBL" id="LAZR01010816">
    <property type="protein sequence ID" value="KKM64899.1"/>
    <property type="molecule type" value="Genomic_DNA"/>
</dbReference>
<evidence type="ECO:0000256" key="2">
    <source>
        <dbReference type="ARBA" id="ARBA00022448"/>
    </source>
</evidence>
<feature type="transmembrane region" description="Helical" evidence="9">
    <location>
        <begin position="37"/>
        <end position="64"/>
    </location>
</feature>
<dbReference type="InterPro" id="IPR013059">
    <property type="entry name" value="Trp_tyr_transpt"/>
</dbReference>